<accession>A0A8R2D7B7</accession>
<dbReference type="GO" id="GO:0008270">
    <property type="term" value="F:zinc ion binding"/>
    <property type="evidence" value="ECO:0007669"/>
    <property type="project" value="UniProtKB-KW"/>
</dbReference>
<keyword evidence="7" id="KW-0175">Coiled coil</keyword>
<dbReference type="AlphaFoldDB" id="A0A8R2D7B7"/>
<dbReference type="KEGG" id="api:100573191"/>
<evidence type="ECO:0000256" key="6">
    <source>
        <dbReference type="ARBA" id="ARBA00023015"/>
    </source>
</evidence>
<keyword evidence="11" id="KW-0131">Cell cycle</keyword>
<evidence type="ECO:0000256" key="1">
    <source>
        <dbReference type="ARBA" id="ARBA00004642"/>
    </source>
</evidence>
<dbReference type="SUPFAM" id="SSF57716">
    <property type="entry name" value="Glucocorticoid receptor-like (DNA-binding domain)"/>
    <property type="match status" value="2"/>
</dbReference>
<dbReference type="PANTHER" id="PTHR46600">
    <property type="entry name" value="THAP DOMAIN-CONTAINING"/>
    <property type="match status" value="1"/>
</dbReference>
<dbReference type="EnsemblMetazoa" id="XM_016808551.2">
    <property type="protein sequence ID" value="XP_016664040.1"/>
    <property type="gene ID" value="LOC100573191"/>
</dbReference>
<dbReference type="Gene3D" id="6.20.210.20">
    <property type="entry name" value="THAP domain"/>
    <property type="match status" value="1"/>
</dbReference>
<dbReference type="PROSITE" id="PS50950">
    <property type="entry name" value="ZF_THAP"/>
    <property type="match status" value="2"/>
</dbReference>
<comment type="similarity">
    <text evidence="2">Belongs to the THAP1 family.</text>
</comment>
<keyword evidence="10" id="KW-0539">Nucleus</keyword>
<evidence type="ECO:0000256" key="4">
    <source>
        <dbReference type="ARBA" id="ARBA00022771"/>
    </source>
</evidence>
<feature type="domain" description="THAP-type" evidence="13">
    <location>
        <begin position="126"/>
        <end position="207"/>
    </location>
</feature>
<comment type="subcellular location">
    <subcellularLocation>
        <location evidence="1">Nucleus</location>
        <location evidence="1">Nucleoplasm</location>
    </subcellularLocation>
</comment>
<dbReference type="OrthoDB" id="5982876at2759"/>
<evidence type="ECO:0000256" key="9">
    <source>
        <dbReference type="ARBA" id="ARBA00023163"/>
    </source>
</evidence>
<dbReference type="InterPro" id="IPR038441">
    <property type="entry name" value="THAP_Znf_sf"/>
</dbReference>
<dbReference type="Proteomes" id="UP000007819">
    <property type="component" value="Chromosome X"/>
</dbReference>
<dbReference type="InterPro" id="IPR006612">
    <property type="entry name" value="THAP_Znf"/>
</dbReference>
<evidence type="ECO:0000256" key="3">
    <source>
        <dbReference type="ARBA" id="ARBA00022723"/>
    </source>
</evidence>
<dbReference type="RefSeq" id="XP_016664040.1">
    <property type="nucleotide sequence ID" value="XM_016808551.2"/>
</dbReference>
<feature type="domain" description="THAP-type" evidence="13">
    <location>
        <begin position="1"/>
        <end position="78"/>
    </location>
</feature>
<dbReference type="PANTHER" id="PTHR46600:SF1">
    <property type="entry name" value="THAP DOMAIN-CONTAINING PROTEIN 1"/>
    <property type="match status" value="1"/>
</dbReference>
<keyword evidence="8 12" id="KW-0238">DNA-binding</keyword>
<evidence type="ECO:0000256" key="7">
    <source>
        <dbReference type="ARBA" id="ARBA00023054"/>
    </source>
</evidence>
<keyword evidence="5" id="KW-0862">Zinc</keyword>
<organism evidence="14 15">
    <name type="scientific">Acyrthosiphon pisum</name>
    <name type="common">Pea aphid</name>
    <dbReference type="NCBI Taxonomy" id="7029"/>
    <lineage>
        <taxon>Eukaryota</taxon>
        <taxon>Metazoa</taxon>
        <taxon>Ecdysozoa</taxon>
        <taxon>Arthropoda</taxon>
        <taxon>Hexapoda</taxon>
        <taxon>Insecta</taxon>
        <taxon>Pterygota</taxon>
        <taxon>Neoptera</taxon>
        <taxon>Paraneoptera</taxon>
        <taxon>Hemiptera</taxon>
        <taxon>Sternorrhyncha</taxon>
        <taxon>Aphidomorpha</taxon>
        <taxon>Aphidoidea</taxon>
        <taxon>Aphididae</taxon>
        <taxon>Macrosiphini</taxon>
        <taxon>Acyrthosiphon</taxon>
    </lineage>
</organism>
<name>A0A8R2D7B7_ACYPI</name>
<dbReference type="GO" id="GO:0005654">
    <property type="term" value="C:nucleoplasm"/>
    <property type="evidence" value="ECO:0007669"/>
    <property type="project" value="UniProtKB-SubCell"/>
</dbReference>
<dbReference type="GO" id="GO:0043565">
    <property type="term" value="F:sequence-specific DNA binding"/>
    <property type="evidence" value="ECO:0007669"/>
    <property type="project" value="InterPro"/>
</dbReference>
<evidence type="ECO:0000256" key="10">
    <source>
        <dbReference type="ARBA" id="ARBA00023242"/>
    </source>
</evidence>
<proteinExistence type="inferred from homology"/>
<evidence type="ECO:0000313" key="15">
    <source>
        <dbReference type="Proteomes" id="UP000007819"/>
    </source>
</evidence>
<protein>
    <recommendedName>
        <fullName evidence="13">THAP-type domain-containing protein</fullName>
    </recommendedName>
</protein>
<dbReference type="Pfam" id="PF05485">
    <property type="entry name" value="THAP"/>
    <property type="match status" value="2"/>
</dbReference>
<dbReference type="GeneID" id="100573191"/>
<keyword evidence="4 12" id="KW-0863">Zinc-finger</keyword>
<evidence type="ECO:0000256" key="5">
    <source>
        <dbReference type="ARBA" id="ARBA00022833"/>
    </source>
</evidence>
<reference evidence="15" key="1">
    <citation type="submission" date="2010-06" db="EMBL/GenBank/DDBJ databases">
        <authorList>
            <person name="Jiang H."/>
            <person name="Abraham K."/>
            <person name="Ali S."/>
            <person name="Alsbrooks S.L."/>
            <person name="Anim B.N."/>
            <person name="Anosike U.S."/>
            <person name="Attaway T."/>
            <person name="Bandaranaike D.P."/>
            <person name="Battles P.K."/>
            <person name="Bell S.N."/>
            <person name="Bell A.V."/>
            <person name="Beltran B."/>
            <person name="Bickham C."/>
            <person name="Bustamante Y."/>
            <person name="Caleb T."/>
            <person name="Canada A."/>
            <person name="Cardenas V."/>
            <person name="Carter K."/>
            <person name="Chacko J."/>
            <person name="Chandrabose M.N."/>
            <person name="Chavez D."/>
            <person name="Chavez A."/>
            <person name="Chen L."/>
            <person name="Chu H.-S."/>
            <person name="Claassen K.J."/>
            <person name="Cockrell R."/>
            <person name="Collins M."/>
            <person name="Cooper J.A."/>
            <person name="Cree A."/>
            <person name="Curry S.M."/>
            <person name="Da Y."/>
            <person name="Dao M.D."/>
            <person name="Das B."/>
            <person name="Davila M.-L."/>
            <person name="Davy-Carroll L."/>
            <person name="Denson S."/>
            <person name="Dinh H."/>
            <person name="Ebong V.E."/>
            <person name="Edwards J.R."/>
            <person name="Egan A."/>
            <person name="El-Daye J."/>
            <person name="Escobedo L."/>
            <person name="Fernandez S."/>
            <person name="Fernando P.R."/>
            <person name="Flagg N."/>
            <person name="Forbes L.D."/>
            <person name="Fowler R.G."/>
            <person name="Fu Q."/>
            <person name="Gabisi R.A."/>
            <person name="Ganer J."/>
            <person name="Garbino Pronczuk A."/>
            <person name="Garcia R.M."/>
            <person name="Garner T."/>
            <person name="Garrett T.E."/>
            <person name="Gonzalez D.A."/>
            <person name="Hamid H."/>
            <person name="Hawkins E.S."/>
            <person name="Hirani K."/>
            <person name="Hogues M.E."/>
            <person name="Hollins B."/>
            <person name="Hsiao C.-H."/>
            <person name="Jabil R."/>
            <person name="James M.L."/>
            <person name="Jhangiani S.N."/>
            <person name="Johnson B."/>
            <person name="Johnson Q."/>
            <person name="Joshi V."/>
            <person name="Kalu J.B."/>
            <person name="Kam C."/>
            <person name="Kashfia A."/>
            <person name="Keebler J."/>
            <person name="Kisamo H."/>
            <person name="Kovar C.L."/>
            <person name="Lago L.A."/>
            <person name="Lai C.-Y."/>
            <person name="Laidlaw J."/>
            <person name="Lara F."/>
            <person name="Le T.-K."/>
            <person name="Lee S.L."/>
            <person name="Legall F.H."/>
            <person name="Lemon S.J."/>
            <person name="Lewis L.R."/>
            <person name="Li B."/>
            <person name="Liu Y."/>
            <person name="Liu Y.-S."/>
            <person name="Lopez J."/>
            <person name="Lozado R.J."/>
            <person name="Lu J."/>
            <person name="Madu R.C."/>
            <person name="Maheshwari M."/>
            <person name="Maheshwari R."/>
            <person name="Malloy K."/>
            <person name="Martinez E."/>
            <person name="Mathew T."/>
            <person name="Mercado I.C."/>
            <person name="Mercado C."/>
            <person name="Meyer B."/>
            <person name="Montgomery K."/>
            <person name="Morgan M.B."/>
            <person name="Munidasa M."/>
            <person name="Nazareth L.V."/>
            <person name="Nelson J."/>
            <person name="Ng B.M."/>
            <person name="Nguyen N.B."/>
            <person name="Nguyen P.Q."/>
            <person name="Nguyen T."/>
            <person name="Obregon M."/>
            <person name="Okwuonu G.O."/>
            <person name="Onwere C.G."/>
            <person name="Orozco G."/>
            <person name="Parra A."/>
            <person name="Patel S."/>
            <person name="Patil S."/>
            <person name="Perez A."/>
            <person name="Perez Y."/>
            <person name="Pham C."/>
            <person name="Primus E.L."/>
            <person name="Pu L.-L."/>
            <person name="Puazo M."/>
            <person name="Qin X."/>
            <person name="Quiroz J.B."/>
            <person name="Reese J."/>
            <person name="Richards S."/>
            <person name="Rives C.M."/>
            <person name="Robberts R."/>
            <person name="Ruiz S.J."/>
            <person name="Ruiz M.J."/>
            <person name="Santibanez J."/>
            <person name="Schneider B.W."/>
            <person name="Sisson I."/>
            <person name="Smith M."/>
            <person name="Sodergren E."/>
            <person name="Song X.-Z."/>
            <person name="Song B.B."/>
            <person name="Summersgill H."/>
            <person name="Thelus R."/>
            <person name="Thornton R.D."/>
            <person name="Trejos Z.Y."/>
            <person name="Usmani K."/>
            <person name="Vattathil S."/>
            <person name="Villasana D."/>
            <person name="Walker D.L."/>
            <person name="Wang S."/>
            <person name="Wang K."/>
            <person name="White C.S."/>
            <person name="Williams A.C."/>
            <person name="Williamson J."/>
            <person name="Wilson K."/>
            <person name="Woghiren I.O."/>
            <person name="Woodworth J.R."/>
            <person name="Worley K.C."/>
            <person name="Wright R.A."/>
            <person name="Wu W."/>
            <person name="Young L."/>
            <person name="Zhang L."/>
            <person name="Zhang J."/>
            <person name="Zhu Y."/>
            <person name="Muzny D.M."/>
            <person name="Weinstock G."/>
            <person name="Gibbs R.A."/>
        </authorList>
    </citation>
    <scope>NUCLEOTIDE SEQUENCE [LARGE SCALE GENOMIC DNA]</scope>
    <source>
        <strain evidence="15">LSR1</strain>
    </source>
</reference>
<keyword evidence="6" id="KW-0805">Transcription regulation</keyword>
<keyword evidence="9" id="KW-0804">Transcription</keyword>
<evidence type="ECO:0000256" key="8">
    <source>
        <dbReference type="ARBA" id="ARBA00023125"/>
    </source>
</evidence>
<sequence length="406" mass="46955">MHKCIVCGNRSNYTRFSRTRVIYHGIPKDAYIRRKWLNVFGIDRCYDWQRVCSDHFLEENYKPGIKRFLLSNAIPQPYDRNAFLSKVENIENAVVNNFKSSRQPTKCLTRNNEDMSNKNMPVRSLRPGLLCSIKNCFNRLSKTVSLFGYPKDLTLRKKWMEKCGLIKDPAKIVISSTRVCRIHFELDCFKNTESKNRLNPRAVPSLFLDNALPMSIKEVPVLSTCENQFISPIENEAAEQSLSEKNNLKALPMSINEVPVLSTCEDQFVSPIENEAAEQSLSDKNNLKDNTDNTSMIIDLTIDDSSNSLWSNTLKPIEKRKNCNAEDFSRDEDGIIFKLSKEVVLPSVYWKSEHLNSQNATKFYEQDTNDEIVKIVYFDNNLVPSIEIYGKKYEYTTLIKTEKEIF</sequence>
<evidence type="ECO:0000256" key="2">
    <source>
        <dbReference type="ARBA" id="ARBA00006177"/>
    </source>
</evidence>
<evidence type="ECO:0000313" key="14">
    <source>
        <dbReference type="EnsemblMetazoa" id="XP_016664040.1"/>
    </source>
</evidence>
<keyword evidence="3" id="KW-0479">Metal-binding</keyword>
<evidence type="ECO:0000256" key="12">
    <source>
        <dbReference type="PROSITE-ProRule" id="PRU00309"/>
    </source>
</evidence>
<keyword evidence="15" id="KW-1185">Reference proteome</keyword>
<dbReference type="InterPro" id="IPR026516">
    <property type="entry name" value="THAP1/10"/>
</dbReference>
<dbReference type="SMART" id="SM00692">
    <property type="entry name" value="DM3"/>
    <property type="match status" value="2"/>
</dbReference>
<dbReference type="SMART" id="SM00980">
    <property type="entry name" value="THAP"/>
    <property type="match status" value="2"/>
</dbReference>
<reference evidence="14" key="2">
    <citation type="submission" date="2022-06" db="UniProtKB">
        <authorList>
            <consortium name="EnsemblMetazoa"/>
        </authorList>
    </citation>
    <scope>IDENTIFICATION</scope>
</reference>
<evidence type="ECO:0000259" key="13">
    <source>
        <dbReference type="PROSITE" id="PS50950"/>
    </source>
</evidence>
<evidence type="ECO:0000256" key="11">
    <source>
        <dbReference type="ARBA" id="ARBA00023306"/>
    </source>
</evidence>